<evidence type="ECO:0000313" key="2">
    <source>
        <dbReference type="Proteomes" id="UP000584663"/>
    </source>
</evidence>
<protein>
    <recommendedName>
        <fullName evidence="3">LysR substrate-binding domain-containing protein</fullName>
    </recommendedName>
</protein>
<evidence type="ECO:0008006" key="3">
    <source>
        <dbReference type="Google" id="ProtNLM"/>
    </source>
</evidence>
<dbReference type="EMBL" id="JACHNX010000025">
    <property type="protein sequence ID" value="MBB4611322.1"/>
    <property type="molecule type" value="Genomic_DNA"/>
</dbReference>
<dbReference type="Proteomes" id="UP000584663">
    <property type="component" value="Unassembled WGS sequence"/>
</dbReference>
<keyword evidence="2" id="KW-1185">Reference proteome</keyword>
<proteinExistence type="predicted"/>
<organism evidence="1 2">
    <name type="scientific">Sphingomonas yabuuchiae</name>
    <dbReference type="NCBI Taxonomy" id="172044"/>
    <lineage>
        <taxon>Bacteria</taxon>
        <taxon>Pseudomonadati</taxon>
        <taxon>Pseudomonadota</taxon>
        <taxon>Alphaproteobacteria</taxon>
        <taxon>Sphingomonadales</taxon>
        <taxon>Sphingomonadaceae</taxon>
        <taxon>Sphingomonas</taxon>
    </lineage>
</organism>
<comment type="caution">
    <text evidence="1">The sequence shown here is derived from an EMBL/GenBank/DDBJ whole genome shotgun (WGS) entry which is preliminary data.</text>
</comment>
<accession>A0ABR6KFT5</accession>
<gene>
    <name evidence="1" type="ORF">GGQ89_003569</name>
</gene>
<sequence length="84" mass="8753">MALTEGGFHTGLPLRLAPSTSLRLVPLPVPGRNLGLIPISSALWRALSTADVADSRIGSQCPDLVPCPATRTVDAFASTFLPTV</sequence>
<reference evidence="1 2" key="1">
    <citation type="submission" date="2020-08" db="EMBL/GenBank/DDBJ databases">
        <title>Genomic Encyclopedia of Type Strains, Phase IV (KMG-IV): sequencing the most valuable type-strain genomes for metagenomic binning, comparative biology and taxonomic classification.</title>
        <authorList>
            <person name="Goeker M."/>
        </authorList>
    </citation>
    <scope>NUCLEOTIDE SEQUENCE [LARGE SCALE GENOMIC DNA]</scope>
    <source>
        <strain evidence="1 2">DSM 14562</strain>
    </source>
</reference>
<name>A0ABR6KFT5_9SPHN</name>
<evidence type="ECO:0000313" key="1">
    <source>
        <dbReference type="EMBL" id="MBB4611322.1"/>
    </source>
</evidence>